<feature type="compositionally biased region" description="Basic and acidic residues" evidence="1">
    <location>
        <begin position="1212"/>
        <end position="1251"/>
    </location>
</feature>
<feature type="compositionally biased region" description="Basic and acidic residues" evidence="1">
    <location>
        <begin position="1331"/>
        <end position="1398"/>
    </location>
</feature>
<feature type="compositionally biased region" description="Basic and acidic residues" evidence="1">
    <location>
        <begin position="587"/>
        <end position="622"/>
    </location>
</feature>
<dbReference type="KEGG" id="tgo:TGME49_243635"/>
<feature type="region of interest" description="Disordered" evidence="1">
    <location>
        <begin position="3318"/>
        <end position="3365"/>
    </location>
</feature>
<keyword evidence="3" id="KW-1185">Reference proteome</keyword>
<feature type="region of interest" description="Disordered" evidence="1">
    <location>
        <begin position="2067"/>
        <end position="2135"/>
    </location>
</feature>
<feature type="compositionally biased region" description="Basic and acidic residues" evidence="1">
    <location>
        <begin position="3112"/>
        <end position="3121"/>
    </location>
</feature>
<feature type="compositionally biased region" description="Basic and acidic residues" evidence="1">
    <location>
        <begin position="3080"/>
        <end position="3104"/>
    </location>
</feature>
<feature type="region of interest" description="Disordered" evidence="1">
    <location>
        <begin position="3603"/>
        <end position="3624"/>
    </location>
</feature>
<feature type="region of interest" description="Disordered" evidence="1">
    <location>
        <begin position="2315"/>
        <end position="2350"/>
    </location>
</feature>
<accession>S8FA37</accession>
<sequence>MEEAQCTRSLHVNNRPVFSVSVRDTQSCGERDDARERGSEDQDEHESERVDWRLLLSDVAKHRKPRGSIIQRPFDTMGGAFLGYSQPTVPPFSSASFVSSLASSRGLDRTSNIPFPEQLISSLPDAFRLGALSTTHLSVEAREDSRHPGHLIHDVDTLGFLETARIHKGSRMPPRLCNSPSTSSRGPLGPNTTKCSDARGQPLPEARSPSSSNCQVPTSPQPASVVMRREPNPQAGLFPCRVFPPLSSGNEVRFPASPAKSGGVLSCRKAGLSSPESLVFSLAHPEQTMQNRESPTTHDSSEFCSPAGTFSGQRRFPAHNAGCHGSSQETPAAVSKESWNDEGDDFVTAALLQGGECSRAQLAFLEEMSRQEEKRFASLIRLQEAALALKAVSGPPLFERRVTPASEARELDLSVAGRLGRRPRLGEPAKENRLLPQSEEKRESQAETERDGRRSEQENRTAARGRHEPLELFFPAQNRNRFVQGIPLGETPCLVPGDVNMQALSIPATHTSLSPRRVARGWTAALDCGLTTTSTTRLFDEETTTPNSSDLKQEKALLPRWDSNSLAILASALAKTLVASPRILNDRCRSSRSSEKKSRHPFDERGGGGNEEDSRHAREIRLDFASAVSPQRPRHEEAPERTTSQKNDEHEGWCPIAGQSDRRDARRMDIDRRKHSSHERRGMSTSFLDSWLRLCAADPLFQRLKDNRFPFNRESARPVDAVQQEGNAGGEGAVSSVGGIAGVTSSRSSHVRGRSPAYVFASPLSLKRRGLAVFPNGGQQGAGNRQRRGFSGDASGGGVSLFSLPLRSKCSYKFERCGVGRTAFPSENEARKSRRSLTGCRVNDGEGGGRTSRCMAAGETQREMEMPHGDRQFFRPQFGADEKLHSLSSVLRFPSVRVHSVPSGRLPERQRRNVSVLPRLLSSVPPSFEGTPHLHLHLSHVAVASQLSLCMQPSARVLLCCSVPVSVVGVVSTNGRETGRGGGPGGLSRPVACKALCREAEGEPLVEEDLVLAHCVKRERKRLFFDNASSHALRLGPPSPALARAVLRASQRHPFSSSSHSHYFSSSSSSCSASGLGLLSEAVAASVLLRQPLRFLLCASMRDGRASGIARENVSVNPRGILTSRHNGSCLERQKAKDKESDRLRQWGWKHAFPAAEPTLAVLAVGTLDTWSGTLLTNCRKGDHRLLSLAVDLHELSSLVPGRASGAHRSKKGDTPRTVQAREREAREETENKVEPRKPEVETQRTTRRQVDACGPKSAASERKLPVARLHIAIACTGVGGEEASEEERCGARIENAGVESLPKALRVEEGKDEDDGCPLGSSNDLPRIQRGRDGRLRSEDEGAGEQVDKDKRNAGIVWKNERGTGLETEKENRENRGTSRPKKAIDVEDCRESRQEASAEDGDLGGSLAPSIPPLPHAVPHLGGNSRVSSFSSSPCSLFMSSTTEASQLSLSTSNAAQAFFRPLHLLVHVGECSFLSRLRSRIDTRGRALLPSPQAVFCACKLEGEHPERSRLVPVSCSPTLRTERHRKRNSALGDGKERRKTTRLSHRSDSLSESSHAGSPRRQRPVRRTGENENENFHFTALSKRPFFWPSCRSRGTRRVPASSVSQTEDTSATLKTASEKLVEGASVFERASLSSDVQTDDALSPPQRPVSISLWTCRTNTVAIEFWATSYPRSPDRGRYTDTGESVQCTDTRETAGVAAAAECLGFLTCDVAGAFDRAISVLCRASPPRDCFPLLSSRECSQEAQPATTNRPRGQRTFQSSVSRQPPGRQVGSGPDVVLLERGEKILREFPEDAALARCRVALYAGPKEALETLAGLLSLETKTELASTSGRSGSRSHEDVKHEDKGKRSEEARLSWGRRRGRRPCRRCCTGSSARRRSGDGEEGRRTDDDADFEPVSKNGEGSEGSEGSEGGEGSEGAVRGETVADSEEQLRENADPFIEIAKLEALFGVSEDTTAQRERKRRAIAERPAAAEGRSLLTRERGDDEAESEEKRQTARGEDTESLPKESRSRCWKTSAETPRTSNERDRRRLLESVHRRLLRDSLRGNDVWPVCWERCDRHPSGEIEKENGSQRGIRETEAVRLQRGGAKEENDEKKRDSDLRTERRKGAKEGGDGRTEDRTADSERGERIERGGRDWELLEEVSLPLGRGDRSREHNWKCIGRGKARSLNSKECLAADAQDAFVQCNLVSVRLACLGFTHRETTAFLDHLVDLNSSSFLCSVGSCPSPSCFSSCPLSLSSSFFSSSSCLPSVSSSLSMLAKTSAGLASLGVSGKVSDSPHSGLERAAAMSQKAEFQNLSLRYESSSRPLSSVSTAAPSPSAGTRRHSKAEEAVGDSSAPQSLPFSGNENAVVWPASFLAATKTETLCATLHETEEPVSATNADQNTEGGSREEASPLKHSGQSGVSGSVQRAKHSSVFVSPSVFPLETSSSSFSPFRASRPAPSPRMCGSSASFSQRLSPRSPNAIFIPLLHAYIEVGRQVAQLWALQILHPELAFSTSFSSPLQESLRSFALPAVRASDFFPFHPSCHTPQSVHSGRLKPQSATEPPTEESDQAMLQTRSDEEEAEEGEEEERRVFCHSLVERTRGLCGRARVAGRASLRQVFSRLQDVGVSVKDLAASFASVTMKEHVAKDGEQVQKRTDAQTHYVSVQDFEQSLSQLLSSPGEGSWRDRGPQKEQQGGDAEGERKKTKSLQRGESVGDSTWVTGRNFGREKRLGQTETEETPVTREGKEAGELEFERHSCFQLDRRRSQTLLLRLAGLYLALWEFRHRAKHGGSREAFVALCLLHQLIETSTAVSSVSVISSVSRPIRGNQSSPSPSSSFRLPLRGPWNCRCLPVLSPHPSASASFASSASSASSASALSAAIVLASKASMPGRYCGKDESDFSCGGQSPGERSSRSTEFFRSLFQRPFSRPDDSCRPPGNVRVPAAGQRLRAPVISVPRLLRRFSAFCERRETENCGQHRETRDLDTAEKPENASRKTRDGRRLKEGSARAECEEEEREEEREEEEREGGDAAEEMGEADEREEEREEEGGEGIEEGKGRQEGEQVKEQEDAEEDESDEEERDVPEGEEGPEKAKNTTEEEERRKTTTGDEKTRSHFAKGLQENEKRHNDSGEESMQNGRELRVLKETLAPIEKREEENSPTESVEDSSRRRTAEGDCRHLQKRNEMRNGRSVGATTAVQIGEGEAKTDDDKLEECKKAEGDRRDGETVFDGEEHGVCGHSRSLETVGEEREPTQEGERGLEKGEGEQQVEEGRKCCSGETGEDEIEGDEDDKSRDVRVAVVFRPPTKGKSWFSLASSSRYQGRCQVSAHPAPPCLSSRHRRTTFHRSKCRKCSRRKSLDASATDPSSTLITPSPSFCESSLPSLSLPLSSALAVRSRLSDLVSSCQPFSACEKNLPRSLAMRSADMLFGSLAKKEKERLPLSSSPANGNRQKRQGRHGNSEAQEREGSEENESDEGRKQLWKNEVQPKQAWKVKKVEGAAEQTNTRSEQTKSGKEGFCVVARRFQKKRDLSLGGTQAHDSSAVDHGRTSRKRVPRTSLVSRVFQEDAAFTCASVSHRTKGKIPDSFKAEKELNVSLRVPVLPPAVFLPAFLRGPETARGANERKTESRNELGV</sequence>
<evidence type="ECO:0000313" key="2">
    <source>
        <dbReference type="EMBL" id="EPT30493.1"/>
    </source>
</evidence>
<feature type="compositionally biased region" description="Basic and acidic residues" evidence="1">
    <location>
        <begin position="3194"/>
        <end position="3227"/>
    </location>
</feature>
<feature type="compositionally biased region" description="Acidic residues" evidence="1">
    <location>
        <begin position="3060"/>
        <end position="3079"/>
    </location>
</feature>
<feature type="compositionally biased region" description="Basic and acidic residues" evidence="1">
    <location>
        <begin position="1883"/>
        <end position="1894"/>
    </location>
</feature>
<feature type="region of interest" description="Disordered" evidence="1">
    <location>
        <begin position="587"/>
        <end position="667"/>
    </location>
</feature>
<feature type="region of interest" description="Disordered" evidence="1">
    <location>
        <begin position="1831"/>
        <end position="1942"/>
    </location>
</feature>
<feature type="compositionally biased region" description="Basic and acidic residues" evidence="1">
    <location>
        <begin position="2067"/>
        <end position="2109"/>
    </location>
</feature>
<feature type="region of interest" description="Disordered" evidence="1">
    <location>
        <begin position="2667"/>
        <end position="2738"/>
    </location>
</feature>
<feature type="region of interest" description="Disordered" evidence="1">
    <location>
        <begin position="1956"/>
        <end position="2036"/>
    </location>
</feature>
<feature type="region of interest" description="Disordered" evidence="1">
    <location>
        <begin position="17"/>
        <end position="48"/>
    </location>
</feature>
<feature type="compositionally biased region" description="Basic residues" evidence="1">
    <location>
        <begin position="3328"/>
        <end position="3346"/>
    </location>
</feature>
<protein>
    <submittedName>
        <fullName evidence="2">Uncharacterized protein</fullName>
    </submittedName>
</protein>
<feature type="compositionally biased region" description="Basic and acidic residues" evidence="1">
    <location>
        <begin position="424"/>
        <end position="470"/>
    </location>
</feature>
<feature type="region of interest" description="Disordered" evidence="1">
    <location>
        <begin position="3426"/>
        <end position="3504"/>
    </location>
</feature>
<feature type="region of interest" description="Disordered" evidence="1">
    <location>
        <begin position="286"/>
        <end position="339"/>
    </location>
</feature>
<dbReference type="RefSeq" id="XP_018637519.1">
    <property type="nucleotide sequence ID" value="XM_018780683.1"/>
</dbReference>
<feature type="region of interest" description="Disordered" evidence="1">
    <location>
        <begin position="2536"/>
        <end position="2579"/>
    </location>
</feature>
<feature type="compositionally biased region" description="Basic and acidic residues" evidence="1">
    <location>
        <begin position="3611"/>
        <end position="3624"/>
    </location>
</feature>
<feature type="compositionally biased region" description="Acidic residues" evidence="1">
    <location>
        <begin position="3003"/>
        <end position="3044"/>
    </location>
</feature>
<feature type="region of interest" description="Disordered" evidence="1">
    <location>
        <begin position="170"/>
        <end position="226"/>
    </location>
</feature>
<feature type="compositionally biased region" description="Acidic residues" evidence="1">
    <location>
        <begin position="3271"/>
        <end position="3281"/>
    </location>
</feature>
<evidence type="ECO:0000256" key="1">
    <source>
        <dbReference type="SAM" id="MobiDB-lite"/>
    </source>
</evidence>
<feature type="region of interest" description="Disordered" evidence="1">
    <location>
        <begin position="1747"/>
        <end position="1782"/>
    </location>
</feature>
<feature type="compositionally biased region" description="Basic and acidic residues" evidence="1">
    <location>
        <begin position="3449"/>
        <end position="3469"/>
    </location>
</feature>
<feature type="compositionally biased region" description="Polar residues" evidence="1">
    <location>
        <begin position="178"/>
        <end position="195"/>
    </location>
</feature>
<feature type="region of interest" description="Disordered" evidence="1">
    <location>
        <begin position="3521"/>
        <end position="3545"/>
    </location>
</feature>
<feature type="compositionally biased region" description="Basic and acidic residues" evidence="1">
    <location>
        <begin position="3045"/>
        <end position="3059"/>
    </location>
</feature>
<feature type="compositionally biased region" description="Basic and acidic residues" evidence="1">
    <location>
        <begin position="1841"/>
        <end position="1859"/>
    </location>
</feature>
<feature type="compositionally biased region" description="Basic and acidic residues" evidence="1">
    <location>
        <begin position="3157"/>
        <end position="3179"/>
    </location>
</feature>
<feature type="compositionally biased region" description="Basic and acidic residues" evidence="1">
    <location>
        <begin position="3130"/>
        <end position="3148"/>
    </location>
</feature>
<feature type="compositionally biased region" description="Low complexity" evidence="1">
    <location>
        <begin position="2432"/>
        <end position="2447"/>
    </location>
</feature>
<feature type="compositionally biased region" description="Basic and acidic residues" evidence="1">
    <location>
        <begin position="1996"/>
        <end position="2016"/>
    </location>
</feature>
<organism evidence="2 3">
    <name type="scientific">Toxoplasma gondii (strain ATCC 50611 / Me49)</name>
    <dbReference type="NCBI Taxonomy" id="508771"/>
    <lineage>
        <taxon>Eukaryota</taxon>
        <taxon>Sar</taxon>
        <taxon>Alveolata</taxon>
        <taxon>Apicomplexa</taxon>
        <taxon>Conoidasida</taxon>
        <taxon>Coccidia</taxon>
        <taxon>Eucoccidiorida</taxon>
        <taxon>Eimeriorina</taxon>
        <taxon>Sarcocystidae</taxon>
        <taxon>Toxoplasma</taxon>
    </lineage>
</organism>
<gene>
    <name evidence="2" type="ORF">TGME49_243635</name>
</gene>
<feature type="region of interest" description="Disordered" evidence="1">
    <location>
        <begin position="1202"/>
        <end position="1260"/>
    </location>
</feature>
<feature type="compositionally biased region" description="Basic and acidic residues" evidence="1">
    <location>
        <begin position="2963"/>
        <end position="3002"/>
    </location>
</feature>
<feature type="compositionally biased region" description="Basic and acidic residues" evidence="1">
    <location>
        <begin position="2115"/>
        <end position="2135"/>
    </location>
</feature>
<dbReference type="GeneID" id="7894928"/>
<dbReference type="Proteomes" id="UP000001529">
    <property type="component" value="Chromosome VI"/>
</dbReference>
<dbReference type="EMBL" id="CM002040">
    <property type="protein sequence ID" value="EPT30493.1"/>
    <property type="molecule type" value="Genomic_DNA"/>
</dbReference>
<dbReference type="OrthoDB" id="10414406at2759"/>
<feature type="compositionally biased region" description="Basic and acidic residues" evidence="1">
    <location>
        <begin position="29"/>
        <end position="48"/>
    </location>
</feature>
<feature type="compositionally biased region" description="Low complexity" evidence="1">
    <location>
        <begin position="2315"/>
        <end position="2327"/>
    </location>
</feature>
<feature type="compositionally biased region" description="Basic and acidic residues" evidence="1">
    <location>
        <begin position="3238"/>
        <end position="3267"/>
    </location>
</feature>
<feature type="compositionally biased region" description="Gly residues" evidence="1">
    <location>
        <begin position="1908"/>
        <end position="1921"/>
    </location>
</feature>
<dbReference type="EMBL" id="KE138827">
    <property type="protein sequence ID" value="EPT30493.1"/>
    <property type="molecule type" value="Genomic_DNA"/>
</dbReference>
<reference evidence="2" key="1">
    <citation type="submission" date="2013-04" db="EMBL/GenBank/DDBJ databases">
        <authorList>
            <person name="Sibley D."/>
            <person name="Venepally P."/>
            <person name="Karamycheva S."/>
            <person name="Hadjithomas M."/>
            <person name="Khan A."/>
            <person name="Brunk B."/>
            <person name="Roos D."/>
            <person name="Caler E."/>
            <person name="Lorenzi H."/>
        </authorList>
    </citation>
    <scope>NUCLEOTIDE SEQUENCE [LARGE SCALE GENOMIC DNA]</scope>
    <source>
        <strain evidence="2">ME49</strain>
    </source>
</reference>
<name>S8FA37_TOXGM</name>
<feature type="region of interest" description="Disordered" evidence="1">
    <location>
        <begin position="419"/>
        <end position="470"/>
    </location>
</feature>
<feature type="compositionally biased region" description="Acidic residues" evidence="1">
    <location>
        <begin position="2568"/>
        <end position="2577"/>
    </location>
</feature>
<dbReference type="VEuPathDB" id="ToxoDB:TGME49_243635"/>
<feature type="region of interest" description="Disordered" evidence="1">
    <location>
        <begin position="1309"/>
        <end position="1422"/>
    </location>
</feature>
<proteinExistence type="predicted"/>
<feature type="region of interest" description="Disordered" evidence="1">
    <location>
        <begin position="2378"/>
        <end position="2413"/>
    </location>
</feature>
<feature type="compositionally biased region" description="Polar residues" evidence="1">
    <location>
        <begin position="1747"/>
        <end position="1769"/>
    </location>
</feature>
<feature type="compositionally biased region" description="Basic residues" evidence="1">
    <location>
        <begin position="1862"/>
        <end position="1872"/>
    </location>
</feature>
<feature type="compositionally biased region" description="Polar residues" evidence="1">
    <location>
        <begin position="208"/>
        <end position="222"/>
    </location>
</feature>
<evidence type="ECO:0000313" key="3">
    <source>
        <dbReference type="Proteomes" id="UP000001529"/>
    </source>
</evidence>
<feature type="compositionally biased region" description="Polar residues" evidence="1">
    <location>
        <begin position="2384"/>
        <end position="2394"/>
    </location>
</feature>
<feature type="region of interest" description="Disordered" evidence="1">
    <location>
        <begin position="2432"/>
        <end position="2464"/>
    </location>
</feature>
<feature type="region of interest" description="Disordered" evidence="1">
    <location>
        <begin position="1525"/>
        <end position="1579"/>
    </location>
</feature>
<feature type="region of interest" description="Disordered" evidence="1">
    <location>
        <begin position="2963"/>
        <end position="3284"/>
    </location>
</feature>